<sequence length="321" mass="34400">MLVPVLLFILGLILLIKGGDWFVDGSTDLARRFHVPELVIGATVVSIGTTLPEVLVSATGALSGHSEIAYGNAIGSVICNTALISAITFAVRPCKVEARTFRTPVIFFFAAAVFYALNAYIDRYFTRLSGIALLLLFAAYIAYTIWSGKRHGFGVEDQSENTEDNPLWKTMLMLVVGAAAIAIGARLLVDNGTLIAEWLGVPESVIALTFVALGTSLPELVTAITALRKGHSALSLGNIVGANLFNLVLVSGLSTALCPFAVPTAKSLFGIPVSLAVDIPVMFFVMLFMTLPALKRQKLTRPQGIILLCVYAAFCIFQFVR</sequence>
<dbReference type="EMBL" id="CP068393">
    <property type="protein sequence ID" value="QUC66192.1"/>
    <property type="molecule type" value="Genomic_DNA"/>
</dbReference>
<evidence type="ECO:0000313" key="2">
    <source>
        <dbReference type="Proteomes" id="UP000682782"/>
    </source>
</evidence>
<proteinExistence type="predicted"/>
<accession>A0AC61MUY7</accession>
<protein>
    <submittedName>
        <fullName evidence="1">Calcium/sodium antiporter</fullName>
    </submittedName>
</protein>
<name>A0AC61MUY7_9FIRM</name>
<organism evidence="1 2">
    <name type="scientific">Aristaeella hokkaidonensis</name>
    <dbReference type="NCBI Taxonomy" id="3046382"/>
    <lineage>
        <taxon>Bacteria</taxon>
        <taxon>Bacillati</taxon>
        <taxon>Bacillota</taxon>
        <taxon>Clostridia</taxon>
        <taxon>Eubacteriales</taxon>
        <taxon>Aristaeellaceae</taxon>
        <taxon>Aristaeella</taxon>
    </lineage>
</organism>
<keyword evidence="2" id="KW-1185">Reference proteome</keyword>
<evidence type="ECO:0000313" key="1">
    <source>
        <dbReference type="EMBL" id="QUC66192.1"/>
    </source>
</evidence>
<dbReference type="Proteomes" id="UP000682782">
    <property type="component" value="Chromosome"/>
</dbReference>
<reference evidence="1" key="1">
    <citation type="submission" date="2021-01" db="EMBL/GenBank/DDBJ databases">
        <title>Complete genome sequence of Clostridiales bacterium R-7.</title>
        <authorList>
            <person name="Mahoney-Kurpe S.C."/>
            <person name="Palevich N."/>
            <person name="Koike S."/>
            <person name="Moon C.D."/>
            <person name="Attwood G.T."/>
        </authorList>
    </citation>
    <scope>NUCLEOTIDE SEQUENCE</scope>
    <source>
        <strain evidence="1">R-7</strain>
    </source>
</reference>
<gene>
    <name evidence="1" type="ORF">JYE49_09960</name>
</gene>